<keyword evidence="4" id="KW-0808">Transferase</keyword>
<feature type="domain" description="PAC" evidence="10">
    <location>
        <begin position="215"/>
        <end position="267"/>
    </location>
</feature>
<evidence type="ECO:0000256" key="4">
    <source>
        <dbReference type="ARBA" id="ARBA00022679"/>
    </source>
</evidence>
<dbReference type="SMART" id="SM00388">
    <property type="entry name" value="HisKA"/>
    <property type="match status" value="1"/>
</dbReference>
<evidence type="ECO:0000259" key="10">
    <source>
        <dbReference type="PROSITE" id="PS50113"/>
    </source>
</evidence>
<dbReference type="SMART" id="SM00448">
    <property type="entry name" value="REC"/>
    <property type="match status" value="1"/>
</dbReference>
<sequence>MNGNSSRAQTPLVLVVDDDAIMRILIRHALRKAGFEVIEASHGDAALALFQAQRPDVVLLDVLMPNMDGYTVCHTMRHTPGAEHTPIFMVTGLDDVASIDEAYQAGATDFITKPITYPLLGHRIRYVLRASRAMRDLNKSQTRLAHAQALARVGNWEWDLVRDRFLCSSEIFRILGLSLEETEFDRQDFLRAIHPHDLLSVTQVWNNAVQYGRPYSIDHRIIQPLGRERIVHQQGEAIRDDLQRIVQINGTLQDITERKQVENELKQYRNHLEELVEKRTLELTVTNSRLQEAKEQAEKANSLKDKFISLVAHDLRSPLSGMISALEYMASDEETPLNTEHQDIVERLITIGKSSVHLIEDVLNISRIKTGKLKPECDWLDLRQKIDKNIHKLNFLAQQKGILLLNEVPEDVLIYADPSLLGEVIQNLASNAIKFCHRGNWVRFYLAHREPYALAVEDNGIGIAEEKLPRLFRIEEKTSTTGTAGEQGTGFGLPFCYDIMVAHGGSMTVKSTEGEGTIFFVHFPLHPLTAED</sequence>
<reference evidence="11 12" key="1">
    <citation type="submission" date="2016-12" db="EMBL/GenBank/DDBJ databases">
        <title>Thioflexothrix psekupsii D3 genome sequencing and assembly.</title>
        <authorList>
            <person name="Fomenkov A."/>
            <person name="Vincze T."/>
            <person name="Grabovich M."/>
            <person name="Anton B.P."/>
            <person name="Dubinina G."/>
            <person name="Orlova M."/>
            <person name="Belousova E."/>
            <person name="Roberts R.J."/>
        </authorList>
    </citation>
    <scope>NUCLEOTIDE SEQUENCE [LARGE SCALE GENOMIC DNA]</scope>
    <source>
        <strain evidence="11">D3</strain>
    </source>
</reference>
<name>A0A251X4S7_9GAMM</name>
<evidence type="ECO:0000256" key="1">
    <source>
        <dbReference type="ARBA" id="ARBA00000085"/>
    </source>
</evidence>
<gene>
    <name evidence="11" type="ORF">TPSD3_15535</name>
</gene>
<keyword evidence="5" id="KW-0418">Kinase</keyword>
<evidence type="ECO:0000259" key="8">
    <source>
        <dbReference type="PROSITE" id="PS50109"/>
    </source>
</evidence>
<comment type="caution">
    <text evidence="11">The sequence shown here is derived from an EMBL/GenBank/DDBJ whole genome shotgun (WGS) entry which is preliminary data.</text>
</comment>
<dbReference type="EC" id="2.7.13.3" evidence="2"/>
<evidence type="ECO:0000256" key="5">
    <source>
        <dbReference type="ARBA" id="ARBA00022777"/>
    </source>
</evidence>
<dbReference type="InterPro" id="IPR001789">
    <property type="entry name" value="Sig_transdc_resp-reg_receiver"/>
</dbReference>
<dbReference type="SUPFAM" id="SSF55874">
    <property type="entry name" value="ATPase domain of HSP90 chaperone/DNA topoisomerase II/histidine kinase"/>
    <property type="match status" value="1"/>
</dbReference>
<dbReference type="CDD" id="cd00082">
    <property type="entry name" value="HisKA"/>
    <property type="match status" value="1"/>
</dbReference>
<dbReference type="PROSITE" id="PS50113">
    <property type="entry name" value="PAC"/>
    <property type="match status" value="1"/>
</dbReference>
<dbReference type="Pfam" id="PF02518">
    <property type="entry name" value="HATPase_c"/>
    <property type="match status" value="1"/>
</dbReference>
<dbReference type="InterPro" id="IPR011006">
    <property type="entry name" value="CheY-like_superfamily"/>
</dbReference>
<dbReference type="PRINTS" id="PR00344">
    <property type="entry name" value="BCTRLSENSOR"/>
</dbReference>
<organism evidence="11 12">
    <name type="scientific">Thioflexithrix psekupsensis</name>
    <dbReference type="NCBI Taxonomy" id="1570016"/>
    <lineage>
        <taxon>Bacteria</taxon>
        <taxon>Pseudomonadati</taxon>
        <taxon>Pseudomonadota</taxon>
        <taxon>Gammaproteobacteria</taxon>
        <taxon>Thiotrichales</taxon>
        <taxon>Thioflexithrix</taxon>
    </lineage>
</organism>
<dbReference type="InterPro" id="IPR000700">
    <property type="entry name" value="PAS-assoc_C"/>
</dbReference>
<keyword evidence="12" id="KW-1185">Reference proteome</keyword>
<dbReference type="SMART" id="SM00387">
    <property type="entry name" value="HATPase_c"/>
    <property type="match status" value="1"/>
</dbReference>
<evidence type="ECO:0000256" key="3">
    <source>
        <dbReference type="ARBA" id="ARBA00022553"/>
    </source>
</evidence>
<dbReference type="InterPro" id="IPR036890">
    <property type="entry name" value="HATPase_C_sf"/>
</dbReference>
<dbReference type="InterPro" id="IPR036097">
    <property type="entry name" value="HisK_dim/P_sf"/>
</dbReference>
<dbReference type="EMBL" id="MSLT01000023">
    <property type="protein sequence ID" value="OUD12504.1"/>
    <property type="molecule type" value="Genomic_DNA"/>
</dbReference>
<comment type="catalytic activity">
    <reaction evidence="1">
        <text>ATP + protein L-histidine = ADP + protein N-phospho-L-histidine.</text>
        <dbReference type="EC" id="2.7.13.3"/>
    </reaction>
</comment>
<dbReference type="InterPro" id="IPR004358">
    <property type="entry name" value="Sig_transdc_His_kin-like_C"/>
</dbReference>
<dbReference type="Pfam" id="PF00512">
    <property type="entry name" value="HisKA"/>
    <property type="match status" value="1"/>
</dbReference>
<dbReference type="SUPFAM" id="SSF52172">
    <property type="entry name" value="CheY-like"/>
    <property type="match status" value="1"/>
</dbReference>
<evidence type="ECO:0000256" key="7">
    <source>
        <dbReference type="SAM" id="Coils"/>
    </source>
</evidence>
<dbReference type="Pfam" id="PF08447">
    <property type="entry name" value="PAS_3"/>
    <property type="match status" value="1"/>
</dbReference>
<dbReference type="PROSITE" id="PS50110">
    <property type="entry name" value="RESPONSE_REGULATORY"/>
    <property type="match status" value="1"/>
</dbReference>
<accession>A0A251X4S7</accession>
<dbReference type="InterPro" id="IPR005467">
    <property type="entry name" value="His_kinase_dom"/>
</dbReference>
<dbReference type="Gene3D" id="2.10.70.100">
    <property type="match status" value="1"/>
</dbReference>
<evidence type="ECO:0000313" key="11">
    <source>
        <dbReference type="EMBL" id="OUD12504.1"/>
    </source>
</evidence>
<feature type="domain" description="Response regulatory" evidence="9">
    <location>
        <begin position="12"/>
        <end position="128"/>
    </location>
</feature>
<dbReference type="GO" id="GO:0009927">
    <property type="term" value="F:histidine phosphotransfer kinase activity"/>
    <property type="evidence" value="ECO:0007669"/>
    <property type="project" value="TreeGrafter"/>
</dbReference>
<dbReference type="OrthoDB" id="5621394at2"/>
<dbReference type="InterPro" id="IPR003661">
    <property type="entry name" value="HisK_dim/P_dom"/>
</dbReference>
<dbReference type="SUPFAM" id="SSF55785">
    <property type="entry name" value="PYP-like sensor domain (PAS domain)"/>
    <property type="match status" value="1"/>
</dbReference>
<dbReference type="PROSITE" id="PS50109">
    <property type="entry name" value="HIS_KIN"/>
    <property type="match status" value="1"/>
</dbReference>
<dbReference type="Gene3D" id="3.40.50.2300">
    <property type="match status" value="1"/>
</dbReference>
<dbReference type="InterPro" id="IPR013655">
    <property type="entry name" value="PAS_fold_3"/>
</dbReference>
<evidence type="ECO:0000313" key="12">
    <source>
        <dbReference type="Proteomes" id="UP000194798"/>
    </source>
</evidence>
<dbReference type="InterPro" id="IPR003594">
    <property type="entry name" value="HATPase_dom"/>
</dbReference>
<proteinExistence type="predicted"/>
<feature type="domain" description="Histidine kinase" evidence="8">
    <location>
        <begin position="310"/>
        <end position="527"/>
    </location>
</feature>
<evidence type="ECO:0000256" key="2">
    <source>
        <dbReference type="ARBA" id="ARBA00012438"/>
    </source>
</evidence>
<dbReference type="RefSeq" id="WP_086489457.1">
    <property type="nucleotide sequence ID" value="NZ_MSLT01000023.1"/>
</dbReference>
<dbReference type="InterPro" id="IPR035965">
    <property type="entry name" value="PAS-like_dom_sf"/>
</dbReference>
<keyword evidence="7" id="KW-0175">Coiled coil</keyword>
<dbReference type="Gene3D" id="3.30.565.10">
    <property type="entry name" value="Histidine kinase-like ATPase, C-terminal domain"/>
    <property type="match status" value="1"/>
</dbReference>
<dbReference type="PANTHER" id="PTHR43047">
    <property type="entry name" value="TWO-COMPONENT HISTIDINE PROTEIN KINASE"/>
    <property type="match status" value="1"/>
</dbReference>
<dbReference type="PANTHER" id="PTHR43047:SF72">
    <property type="entry name" value="OSMOSENSING HISTIDINE PROTEIN KINASE SLN1"/>
    <property type="match status" value="1"/>
</dbReference>
<feature type="coiled-coil region" evidence="7">
    <location>
        <begin position="258"/>
        <end position="310"/>
    </location>
</feature>
<dbReference type="AlphaFoldDB" id="A0A251X4S7"/>
<dbReference type="InterPro" id="IPR000014">
    <property type="entry name" value="PAS"/>
</dbReference>
<dbReference type="Gene3D" id="3.30.450.20">
    <property type="entry name" value="PAS domain"/>
    <property type="match status" value="1"/>
</dbReference>
<feature type="modified residue" description="4-aspartylphosphate" evidence="6">
    <location>
        <position position="61"/>
    </location>
</feature>
<dbReference type="GO" id="GO:0005886">
    <property type="term" value="C:plasma membrane"/>
    <property type="evidence" value="ECO:0007669"/>
    <property type="project" value="TreeGrafter"/>
</dbReference>
<protein>
    <recommendedName>
        <fullName evidence="2">histidine kinase</fullName>
        <ecNumber evidence="2">2.7.13.3</ecNumber>
    </recommendedName>
</protein>
<evidence type="ECO:0000259" key="9">
    <source>
        <dbReference type="PROSITE" id="PS50110"/>
    </source>
</evidence>
<dbReference type="SUPFAM" id="SSF47384">
    <property type="entry name" value="Homodimeric domain of signal transducing histidine kinase"/>
    <property type="match status" value="1"/>
</dbReference>
<dbReference type="Gene3D" id="1.10.287.130">
    <property type="match status" value="1"/>
</dbReference>
<dbReference type="NCBIfam" id="TIGR00229">
    <property type="entry name" value="sensory_box"/>
    <property type="match status" value="1"/>
</dbReference>
<dbReference type="GO" id="GO:0000155">
    <property type="term" value="F:phosphorelay sensor kinase activity"/>
    <property type="evidence" value="ECO:0007669"/>
    <property type="project" value="InterPro"/>
</dbReference>
<dbReference type="Pfam" id="PF00072">
    <property type="entry name" value="Response_reg"/>
    <property type="match status" value="1"/>
</dbReference>
<evidence type="ECO:0000256" key="6">
    <source>
        <dbReference type="PROSITE-ProRule" id="PRU00169"/>
    </source>
</evidence>
<dbReference type="Proteomes" id="UP000194798">
    <property type="component" value="Unassembled WGS sequence"/>
</dbReference>
<keyword evidence="3 6" id="KW-0597">Phosphoprotein</keyword>